<dbReference type="CDD" id="cd07041">
    <property type="entry name" value="STAS_RsbR_RsbS_like"/>
    <property type="match status" value="1"/>
</dbReference>
<keyword evidence="1" id="KW-0597">Phosphoprotein</keyword>
<reference evidence="3 5" key="1">
    <citation type="submission" date="2015-07" db="EMBL/GenBank/DDBJ databases">
        <title>Fjat-14205 dsm 2895.</title>
        <authorList>
            <person name="Liu B."/>
            <person name="Wang J."/>
            <person name="Zhu Y."/>
            <person name="Liu G."/>
            <person name="Chen Q."/>
            <person name="Chen Z."/>
            <person name="Lan J."/>
            <person name="Che J."/>
            <person name="Ge C."/>
            <person name="Shi H."/>
            <person name="Pan Z."/>
            <person name="Liu X."/>
        </authorList>
    </citation>
    <scope>NUCLEOTIDE SEQUENCE [LARGE SCALE GENOMIC DNA]</scope>
    <source>
        <strain evidence="3 5">DSM 2895</strain>
    </source>
</reference>
<evidence type="ECO:0000313" key="4">
    <source>
        <dbReference type="EMBL" id="SDJ57756.1"/>
    </source>
</evidence>
<dbReference type="InterPro" id="IPR036513">
    <property type="entry name" value="STAS_dom_sf"/>
</dbReference>
<evidence type="ECO:0000313" key="3">
    <source>
        <dbReference type="EMBL" id="KON98573.1"/>
    </source>
</evidence>
<dbReference type="Proteomes" id="UP000037269">
    <property type="component" value="Unassembled WGS sequence"/>
</dbReference>
<dbReference type="PROSITE" id="PS50801">
    <property type="entry name" value="STAS"/>
    <property type="match status" value="1"/>
</dbReference>
<dbReference type="PANTHER" id="PTHR33745">
    <property type="entry name" value="RSBT ANTAGONIST PROTEIN RSBS-RELATED"/>
    <property type="match status" value="1"/>
</dbReference>
<evidence type="ECO:0000313" key="5">
    <source>
        <dbReference type="Proteomes" id="UP000037269"/>
    </source>
</evidence>
<dbReference type="AlphaFoldDB" id="A0A0D1VBT6"/>
<accession>A0A0D1VBT6</accession>
<dbReference type="SUPFAM" id="SSF52091">
    <property type="entry name" value="SpoIIaa-like"/>
    <property type="match status" value="1"/>
</dbReference>
<feature type="domain" description="STAS" evidence="2">
    <location>
        <begin position="158"/>
        <end position="269"/>
    </location>
</feature>
<reference evidence="4 6" key="2">
    <citation type="submission" date="2016-10" db="EMBL/GenBank/DDBJ databases">
        <authorList>
            <person name="de Groot N.N."/>
        </authorList>
    </citation>
    <scope>NUCLEOTIDE SEQUENCE [LARGE SCALE GENOMIC DNA]</scope>
    <source>
        <strain evidence="4 6">DSM 2895</strain>
    </source>
</reference>
<name>A0A0D1VBT6_ANEMI</name>
<gene>
    <name evidence="3" type="ORF">AF333_16570</name>
    <name evidence="4" type="ORF">SAMN04487909_12144</name>
</gene>
<evidence type="ECO:0000259" key="2">
    <source>
        <dbReference type="PROSITE" id="PS50801"/>
    </source>
</evidence>
<dbReference type="Gene3D" id="3.30.750.24">
    <property type="entry name" value="STAS domain"/>
    <property type="match status" value="1"/>
</dbReference>
<dbReference type="STRING" id="47500.AF333_16570"/>
<evidence type="ECO:0000313" key="6">
    <source>
        <dbReference type="Proteomes" id="UP000182836"/>
    </source>
</evidence>
<dbReference type="PANTHER" id="PTHR33745:SF3">
    <property type="entry name" value="RSBT CO-ANTAGONIST PROTEIN RSBRC"/>
    <property type="match status" value="1"/>
</dbReference>
<keyword evidence="5" id="KW-1185">Reference proteome</keyword>
<dbReference type="Proteomes" id="UP000182836">
    <property type="component" value="Unassembled WGS sequence"/>
</dbReference>
<evidence type="ECO:0000256" key="1">
    <source>
        <dbReference type="ARBA" id="ARBA00022553"/>
    </source>
</evidence>
<dbReference type="InterPro" id="IPR051932">
    <property type="entry name" value="Bact_StressResp_Reg"/>
</dbReference>
<proteinExistence type="predicted"/>
<dbReference type="InterPro" id="IPR002645">
    <property type="entry name" value="STAS_dom"/>
</dbReference>
<sequence length="279" mass="31577">MSKSLQAFTEKIVEKRYELAERITQEQNKRYPELVSLADKLKEFRIDLVQLYGEALSMDEEERNVRLMEWGEETGTACAMLGTTLDSMLHEVSHYRVAIGEVIRDEAEKSNLSLQEFYEVISRFDAIMNLVVYSFSLPFVRYHDEQMKKSQLALLELSVPVVPVAQGVAVLPLVGNIDTHRAKLLMEEALKRSADLRLHHFILDLSGVPVIDTIVAQQIFQIINALRLLGVDAKISGIRPEIAQTVVSLGINFGRTDTFANLHQALASIGFTYKQQDLK</sequence>
<dbReference type="Pfam" id="PF01740">
    <property type="entry name" value="STAS"/>
    <property type="match status" value="1"/>
</dbReference>
<dbReference type="EMBL" id="FNED01000021">
    <property type="protein sequence ID" value="SDJ57756.1"/>
    <property type="molecule type" value="Genomic_DNA"/>
</dbReference>
<protein>
    <submittedName>
        <fullName evidence="4">RsbT co-antagonist protein RsbR</fullName>
    </submittedName>
</protein>
<dbReference type="EMBL" id="LGUG01000004">
    <property type="protein sequence ID" value="KON98573.1"/>
    <property type="molecule type" value="Genomic_DNA"/>
</dbReference>
<organism evidence="3 5">
    <name type="scientific">Aneurinibacillus migulanus</name>
    <name type="common">Bacillus migulanus</name>
    <dbReference type="NCBI Taxonomy" id="47500"/>
    <lineage>
        <taxon>Bacteria</taxon>
        <taxon>Bacillati</taxon>
        <taxon>Bacillota</taxon>
        <taxon>Bacilli</taxon>
        <taxon>Bacillales</taxon>
        <taxon>Paenibacillaceae</taxon>
        <taxon>Aneurinibacillus group</taxon>
        <taxon>Aneurinibacillus</taxon>
    </lineage>
</organism>
<dbReference type="PATRIC" id="fig|47500.12.peg.825"/>